<dbReference type="PANTHER" id="PTHR22893:SF91">
    <property type="entry name" value="NADPH DEHYDROGENASE 2-RELATED"/>
    <property type="match status" value="1"/>
</dbReference>
<dbReference type="SUPFAM" id="SSF51395">
    <property type="entry name" value="FMN-linked oxidoreductases"/>
    <property type="match status" value="1"/>
</dbReference>
<comment type="cofactor">
    <cofactor evidence="1">
        <name>FMN</name>
        <dbReference type="ChEBI" id="CHEBI:58210"/>
    </cofactor>
</comment>
<dbReference type="Proteomes" id="UP000192796">
    <property type="component" value="Unassembled WGS sequence"/>
</dbReference>
<sequence length="370" mass="40126">MQPNKLLSPLVSNNLTLNNRVVMAPMSRRRAVYNIPAASTALYYAQRASAGLIIAENTGVSPNGVGYLHVPGIYNEVQKQAWRNVVDAVHARGGKIFIQLVHAGRIGHPLIFDTEAPLVAPSAVQARGEVRIPGDIHVPLPQPEALTTAGANALIDAHIQAAVNAVEIGFDGVEIHGAHGFLPEQFLNPHTNRRTDEYGGSIESRGRFLLQIMKGVAAAIGKEKTGVRLSPFAHINDLPAFDEETATYKYIIDALQKLDILYIHLSAVVANDKSSIPTEFLQYVRKRFDNLLILAGGHTAASAEALVQQGLVDLIAFGKPFIANPDLVERFQHNKELAIPDPETFYQGGDTGYIDYPALYSNSRSACSAL</sequence>
<evidence type="ECO:0000313" key="6">
    <source>
        <dbReference type="Proteomes" id="UP000192796"/>
    </source>
</evidence>
<evidence type="ECO:0000256" key="1">
    <source>
        <dbReference type="ARBA" id="ARBA00001917"/>
    </source>
</evidence>
<evidence type="ECO:0000256" key="3">
    <source>
        <dbReference type="ARBA" id="ARBA00023002"/>
    </source>
</evidence>
<dbReference type="InterPro" id="IPR001155">
    <property type="entry name" value="OxRdtase_FMN_N"/>
</dbReference>
<dbReference type="AlphaFoldDB" id="A0A1V9FXP1"/>
<proteinExistence type="inferred from homology"/>
<evidence type="ECO:0000259" key="4">
    <source>
        <dbReference type="Pfam" id="PF00724"/>
    </source>
</evidence>
<dbReference type="EMBL" id="LVYD01000047">
    <property type="protein sequence ID" value="OQP63084.1"/>
    <property type="molecule type" value="Genomic_DNA"/>
</dbReference>
<dbReference type="STRING" id="1703345.A3860_03680"/>
<feature type="domain" description="NADH:flavin oxidoreductase/NADH oxidase N-terminal" evidence="4">
    <location>
        <begin position="5"/>
        <end position="336"/>
    </location>
</feature>
<dbReference type="FunFam" id="3.20.20.70:FF:000059">
    <property type="entry name" value="N-ethylmaleimide reductase, FMN-linked"/>
    <property type="match status" value="1"/>
</dbReference>
<comment type="similarity">
    <text evidence="2">Belongs to the NADH:flavin oxidoreductase/NADH oxidase family.</text>
</comment>
<dbReference type="Pfam" id="PF00724">
    <property type="entry name" value="Oxidored_FMN"/>
    <property type="match status" value="1"/>
</dbReference>
<dbReference type="Gene3D" id="3.20.20.70">
    <property type="entry name" value="Aldolase class I"/>
    <property type="match status" value="1"/>
</dbReference>
<keyword evidence="6" id="KW-1185">Reference proteome</keyword>
<keyword evidence="3" id="KW-0560">Oxidoreductase</keyword>
<dbReference type="PANTHER" id="PTHR22893">
    <property type="entry name" value="NADH OXIDOREDUCTASE-RELATED"/>
    <property type="match status" value="1"/>
</dbReference>
<dbReference type="InterPro" id="IPR045247">
    <property type="entry name" value="Oye-like"/>
</dbReference>
<dbReference type="GO" id="GO:0010181">
    <property type="term" value="F:FMN binding"/>
    <property type="evidence" value="ECO:0007669"/>
    <property type="project" value="InterPro"/>
</dbReference>
<dbReference type="OrthoDB" id="9772736at2"/>
<protein>
    <submittedName>
        <fullName evidence="5">Alkene reductase</fullName>
    </submittedName>
</protein>
<dbReference type="GO" id="GO:0016628">
    <property type="term" value="F:oxidoreductase activity, acting on the CH-CH group of donors, NAD or NADP as acceptor"/>
    <property type="evidence" value="ECO:0007669"/>
    <property type="project" value="UniProtKB-ARBA"/>
</dbReference>
<dbReference type="CDD" id="cd02933">
    <property type="entry name" value="OYE_like_FMN"/>
    <property type="match status" value="1"/>
</dbReference>
<comment type="caution">
    <text evidence="5">The sequence shown here is derived from an EMBL/GenBank/DDBJ whole genome shotgun (WGS) entry which is preliminary data.</text>
</comment>
<gene>
    <name evidence="5" type="ORF">A3860_03680</name>
</gene>
<dbReference type="GO" id="GO:0005829">
    <property type="term" value="C:cytosol"/>
    <property type="evidence" value="ECO:0007669"/>
    <property type="project" value="TreeGrafter"/>
</dbReference>
<organism evidence="5 6">
    <name type="scientific">Niastella vici</name>
    <dbReference type="NCBI Taxonomy" id="1703345"/>
    <lineage>
        <taxon>Bacteria</taxon>
        <taxon>Pseudomonadati</taxon>
        <taxon>Bacteroidota</taxon>
        <taxon>Chitinophagia</taxon>
        <taxon>Chitinophagales</taxon>
        <taxon>Chitinophagaceae</taxon>
        <taxon>Niastella</taxon>
    </lineage>
</organism>
<evidence type="ECO:0000256" key="2">
    <source>
        <dbReference type="ARBA" id="ARBA00005979"/>
    </source>
</evidence>
<evidence type="ECO:0000313" key="5">
    <source>
        <dbReference type="EMBL" id="OQP63084.1"/>
    </source>
</evidence>
<dbReference type="RefSeq" id="WP_081148096.1">
    <property type="nucleotide sequence ID" value="NZ_LVYD01000047.1"/>
</dbReference>
<accession>A0A1V9FXP1</accession>
<reference evidence="5 6" key="1">
    <citation type="submission" date="2016-03" db="EMBL/GenBank/DDBJ databases">
        <title>Niastella vici sp. nov., isolated from farmland soil.</title>
        <authorList>
            <person name="Chen L."/>
            <person name="Wang D."/>
            <person name="Yang S."/>
            <person name="Wang G."/>
        </authorList>
    </citation>
    <scope>NUCLEOTIDE SEQUENCE [LARGE SCALE GENOMIC DNA]</scope>
    <source>
        <strain evidence="5 6">DJ57</strain>
    </source>
</reference>
<name>A0A1V9FXP1_9BACT</name>
<dbReference type="InterPro" id="IPR013785">
    <property type="entry name" value="Aldolase_TIM"/>
</dbReference>